<name>A0A8U0A2H8_9EURY</name>
<evidence type="ECO:0000256" key="1">
    <source>
        <dbReference type="ARBA" id="ARBA00008136"/>
    </source>
</evidence>
<dbReference type="EMBL" id="CP096019">
    <property type="protein sequence ID" value="UPM42638.1"/>
    <property type="molecule type" value="Genomic_DNA"/>
</dbReference>
<sequence>MCGRYSLFVDPETIEERFGVQMRFDFEPRYNAAPGQQLPIVCDETRTSVTRAQWGLVPSWADEPSTNLINARSETVAQTSAFQDAYWNRRCLVPVDGFYEWVDMNGEHKRPVRITSTDDQPFALAGLWETWTPTHTQTGLSDFSNGDRGVGASEPLVSFTVLTREPNDTVSEYHDRMPVVLAEREESGWLDGVGIDALDPTPEDVLRGYPVSTAVNNPANDSPAVVEEVDPSGS</sequence>
<evidence type="ECO:0000256" key="8">
    <source>
        <dbReference type="SAM" id="MobiDB-lite"/>
    </source>
</evidence>
<reference evidence="9" key="1">
    <citation type="submission" date="2022-04" db="EMBL/GenBank/DDBJ databases">
        <title>Halocatena sp. nov., isolated from a salt lake.</title>
        <authorList>
            <person name="Cui H.-L."/>
        </authorList>
    </citation>
    <scope>NUCLEOTIDE SEQUENCE</scope>
    <source>
        <strain evidence="9">AD-1</strain>
    </source>
</reference>
<keyword evidence="5" id="KW-0190">Covalent protein-DNA linkage</keyword>
<dbReference type="GO" id="GO:0008233">
    <property type="term" value="F:peptidase activity"/>
    <property type="evidence" value="ECO:0007669"/>
    <property type="project" value="UniProtKB-KW"/>
</dbReference>
<dbReference type="GO" id="GO:0016829">
    <property type="term" value="F:lyase activity"/>
    <property type="evidence" value="ECO:0007669"/>
    <property type="project" value="UniProtKB-KW"/>
</dbReference>
<dbReference type="Pfam" id="PF02586">
    <property type="entry name" value="SRAP"/>
    <property type="match status" value="1"/>
</dbReference>
<dbReference type="InterPro" id="IPR036590">
    <property type="entry name" value="SRAP-like"/>
</dbReference>
<proteinExistence type="inferred from homology"/>
<evidence type="ECO:0000313" key="9">
    <source>
        <dbReference type="EMBL" id="UPM42638.1"/>
    </source>
</evidence>
<keyword evidence="2" id="KW-0645">Protease</keyword>
<evidence type="ECO:0000256" key="3">
    <source>
        <dbReference type="ARBA" id="ARBA00022763"/>
    </source>
</evidence>
<dbReference type="SUPFAM" id="SSF143081">
    <property type="entry name" value="BB1717-like"/>
    <property type="match status" value="1"/>
</dbReference>
<dbReference type="AlphaFoldDB" id="A0A8U0A2H8"/>
<dbReference type="RefSeq" id="WP_247993309.1">
    <property type="nucleotide sequence ID" value="NZ_CP096019.1"/>
</dbReference>
<dbReference type="GO" id="GO:0003697">
    <property type="term" value="F:single-stranded DNA binding"/>
    <property type="evidence" value="ECO:0007669"/>
    <property type="project" value="InterPro"/>
</dbReference>
<evidence type="ECO:0000313" key="10">
    <source>
        <dbReference type="Proteomes" id="UP000831768"/>
    </source>
</evidence>
<dbReference type="GO" id="GO:0106300">
    <property type="term" value="P:protein-DNA covalent cross-linking repair"/>
    <property type="evidence" value="ECO:0007669"/>
    <property type="project" value="InterPro"/>
</dbReference>
<keyword evidence="10" id="KW-1185">Reference proteome</keyword>
<accession>A0A8U0A2H8</accession>
<keyword evidence="4" id="KW-0378">Hydrolase</keyword>
<keyword evidence="3" id="KW-0227">DNA damage</keyword>
<organism evidence="9 10">
    <name type="scientific">Halocatena salina</name>
    <dbReference type="NCBI Taxonomy" id="2934340"/>
    <lineage>
        <taxon>Archaea</taxon>
        <taxon>Methanobacteriati</taxon>
        <taxon>Methanobacteriota</taxon>
        <taxon>Stenosarchaea group</taxon>
        <taxon>Halobacteria</taxon>
        <taxon>Halobacteriales</taxon>
        <taxon>Natronomonadaceae</taxon>
        <taxon>Halocatena</taxon>
    </lineage>
</organism>
<evidence type="ECO:0000256" key="6">
    <source>
        <dbReference type="ARBA" id="ARBA00023125"/>
    </source>
</evidence>
<dbReference type="PANTHER" id="PTHR13604">
    <property type="entry name" value="DC12-RELATED"/>
    <property type="match status" value="1"/>
</dbReference>
<dbReference type="PANTHER" id="PTHR13604:SF0">
    <property type="entry name" value="ABASIC SITE PROCESSING PROTEIN HMCES"/>
    <property type="match status" value="1"/>
</dbReference>
<dbReference type="KEGG" id="haad:MW046_11825"/>
<keyword evidence="6" id="KW-0238">DNA-binding</keyword>
<dbReference type="GO" id="GO:0006508">
    <property type="term" value="P:proteolysis"/>
    <property type="evidence" value="ECO:0007669"/>
    <property type="project" value="UniProtKB-KW"/>
</dbReference>
<dbReference type="InterPro" id="IPR003738">
    <property type="entry name" value="SRAP"/>
</dbReference>
<evidence type="ECO:0000256" key="2">
    <source>
        <dbReference type="ARBA" id="ARBA00022670"/>
    </source>
</evidence>
<feature type="region of interest" description="Disordered" evidence="8">
    <location>
        <begin position="211"/>
        <end position="234"/>
    </location>
</feature>
<dbReference type="GeneID" id="71928746"/>
<evidence type="ECO:0000256" key="7">
    <source>
        <dbReference type="ARBA" id="ARBA00023239"/>
    </source>
</evidence>
<dbReference type="Gene3D" id="3.90.1680.10">
    <property type="entry name" value="SOS response associated peptidase-like"/>
    <property type="match status" value="1"/>
</dbReference>
<protein>
    <submittedName>
        <fullName evidence="9">SOS response-associated peptidase</fullName>
    </submittedName>
</protein>
<gene>
    <name evidence="9" type="ORF">MW046_11825</name>
</gene>
<evidence type="ECO:0000256" key="4">
    <source>
        <dbReference type="ARBA" id="ARBA00022801"/>
    </source>
</evidence>
<evidence type="ECO:0000256" key="5">
    <source>
        <dbReference type="ARBA" id="ARBA00023124"/>
    </source>
</evidence>
<comment type="similarity">
    <text evidence="1">Belongs to the SOS response-associated peptidase family.</text>
</comment>
<dbReference type="Proteomes" id="UP000831768">
    <property type="component" value="Chromosome"/>
</dbReference>
<keyword evidence="7" id="KW-0456">Lyase</keyword>